<feature type="transmembrane region" description="Helical" evidence="8">
    <location>
        <begin position="69"/>
        <end position="102"/>
    </location>
</feature>
<dbReference type="Gene3D" id="1.20.5.1930">
    <property type="match status" value="1"/>
</dbReference>
<feature type="transmembrane region" description="Helical" evidence="8">
    <location>
        <begin position="46"/>
        <end position="63"/>
    </location>
</feature>
<dbReference type="GO" id="GO:0005524">
    <property type="term" value="F:ATP binding"/>
    <property type="evidence" value="ECO:0007669"/>
    <property type="project" value="UniProtKB-KW"/>
</dbReference>
<keyword evidence="7" id="KW-0067">ATP-binding</keyword>
<dbReference type="GO" id="GO:0016020">
    <property type="term" value="C:membrane"/>
    <property type="evidence" value="ECO:0007669"/>
    <property type="project" value="InterPro"/>
</dbReference>
<dbReference type="SMART" id="SM00387">
    <property type="entry name" value="HATPase_c"/>
    <property type="match status" value="1"/>
</dbReference>
<keyword evidence="6 10" id="KW-0418">Kinase</keyword>
<keyword evidence="8" id="KW-0472">Membrane</keyword>
<dbReference type="GO" id="GO:0046983">
    <property type="term" value="F:protein dimerization activity"/>
    <property type="evidence" value="ECO:0007669"/>
    <property type="project" value="InterPro"/>
</dbReference>
<dbReference type="InterPro" id="IPR003594">
    <property type="entry name" value="HATPase_dom"/>
</dbReference>
<dbReference type="PANTHER" id="PTHR24421:SF10">
    <property type="entry name" value="NITRATE_NITRITE SENSOR PROTEIN NARQ"/>
    <property type="match status" value="1"/>
</dbReference>
<keyword evidence="8" id="KW-1133">Transmembrane helix</keyword>
<dbReference type="PANTHER" id="PTHR24421">
    <property type="entry name" value="NITRATE/NITRITE SENSOR PROTEIN NARX-RELATED"/>
    <property type="match status" value="1"/>
</dbReference>
<evidence type="ECO:0000256" key="4">
    <source>
        <dbReference type="ARBA" id="ARBA00022679"/>
    </source>
</evidence>
<dbReference type="EMBL" id="CZKA01000009">
    <property type="protein sequence ID" value="CUR54488.1"/>
    <property type="molecule type" value="Genomic_DNA"/>
</dbReference>
<dbReference type="SUPFAM" id="SSF55874">
    <property type="entry name" value="ATPase domain of HSP90 chaperone/DNA topoisomerase II/histidine kinase"/>
    <property type="match status" value="1"/>
</dbReference>
<evidence type="ECO:0000256" key="6">
    <source>
        <dbReference type="ARBA" id="ARBA00022777"/>
    </source>
</evidence>
<dbReference type="EC" id="2.7.13.3" evidence="2"/>
<dbReference type="GO" id="GO:0000155">
    <property type="term" value="F:phosphorelay sensor kinase activity"/>
    <property type="evidence" value="ECO:0007669"/>
    <property type="project" value="InterPro"/>
</dbReference>
<feature type="domain" description="Histidine kinase/HSP90-like ATPase" evidence="9">
    <location>
        <begin position="298"/>
        <end position="389"/>
    </location>
</feature>
<evidence type="ECO:0000256" key="1">
    <source>
        <dbReference type="ARBA" id="ARBA00000085"/>
    </source>
</evidence>
<dbReference type="InterPro" id="IPR055558">
    <property type="entry name" value="DUF7134"/>
</dbReference>
<evidence type="ECO:0000313" key="10">
    <source>
        <dbReference type="EMBL" id="CUR54488.1"/>
    </source>
</evidence>
<evidence type="ECO:0000256" key="2">
    <source>
        <dbReference type="ARBA" id="ARBA00012438"/>
    </source>
</evidence>
<comment type="catalytic activity">
    <reaction evidence="1">
        <text>ATP + protein L-histidine = ADP + protein N-phospho-L-histidine.</text>
        <dbReference type="EC" id="2.7.13.3"/>
    </reaction>
</comment>
<evidence type="ECO:0000256" key="3">
    <source>
        <dbReference type="ARBA" id="ARBA00022553"/>
    </source>
</evidence>
<name>A0A2P2BXL1_9ZZZZ</name>
<dbReference type="InterPro" id="IPR050482">
    <property type="entry name" value="Sensor_HK_TwoCompSys"/>
</dbReference>
<dbReference type="Gene3D" id="3.30.565.10">
    <property type="entry name" value="Histidine kinase-like ATPase, C-terminal domain"/>
    <property type="match status" value="1"/>
</dbReference>
<evidence type="ECO:0000256" key="7">
    <source>
        <dbReference type="ARBA" id="ARBA00022840"/>
    </source>
</evidence>
<keyword evidence="3" id="KW-0597">Phosphoprotein</keyword>
<evidence type="ECO:0000256" key="8">
    <source>
        <dbReference type="SAM" id="Phobius"/>
    </source>
</evidence>
<reference evidence="10" key="1">
    <citation type="submission" date="2015-08" db="EMBL/GenBank/DDBJ databases">
        <authorList>
            <person name="Babu N.S."/>
            <person name="Beckwith C.J."/>
            <person name="Beseler K.G."/>
            <person name="Brison A."/>
            <person name="Carone J.V."/>
            <person name="Caskin T.P."/>
            <person name="Diamond M."/>
            <person name="Durham M.E."/>
            <person name="Foxe J.M."/>
            <person name="Go M."/>
            <person name="Henderson B.A."/>
            <person name="Jones I.B."/>
            <person name="McGettigan J.A."/>
            <person name="Micheletti S.J."/>
            <person name="Nasrallah M.E."/>
            <person name="Ortiz D."/>
            <person name="Piller C.R."/>
            <person name="Privatt S.R."/>
            <person name="Schneider S.L."/>
            <person name="Sharp S."/>
            <person name="Smith T.C."/>
            <person name="Stanton J.D."/>
            <person name="Ullery H.E."/>
            <person name="Wilson R.J."/>
            <person name="Serrano M.G."/>
            <person name="Buck G."/>
            <person name="Lee V."/>
            <person name="Wang Y."/>
            <person name="Carvalho R."/>
            <person name="Voegtly L."/>
            <person name="Shi R."/>
            <person name="Duckworth R."/>
            <person name="Johnson A."/>
            <person name="Loviza R."/>
            <person name="Walstead R."/>
            <person name="Shah Z."/>
            <person name="Kiflezghi M."/>
            <person name="Wade K."/>
            <person name="Ball S.L."/>
            <person name="Bradley K.W."/>
            <person name="Asai D.J."/>
            <person name="Bowman C.A."/>
            <person name="Russell D.A."/>
            <person name="Pope W.H."/>
            <person name="Jacobs-Sera D."/>
            <person name="Hendrix R.W."/>
            <person name="Hatfull G.F."/>
        </authorList>
    </citation>
    <scope>NUCLEOTIDE SEQUENCE</scope>
</reference>
<dbReference type="Pfam" id="PF07730">
    <property type="entry name" value="HisKA_3"/>
    <property type="match status" value="1"/>
</dbReference>
<keyword evidence="5" id="KW-0547">Nucleotide-binding</keyword>
<proteinExistence type="predicted"/>
<feature type="transmembrane region" description="Helical" evidence="8">
    <location>
        <begin position="16"/>
        <end position="34"/>
    </location>
</feature>
<sequence>MAPHSELTTLSRNQQAWDIALAAACVATTLVVNLSGSESVPANSEPGVLSVGLTVVAVGIIALRRRFPLAVLLVALLGVLGLVLTKGTVGLATLGPFIAFYTAVAIGSRQQTKAAIGLVAGALALTTVVRPVDLSREGAAVNLAVFAGALLMGISARTRRERFAAVVLAAEQRAELERERATQSATQERLRITRELHDVIGHAMSVMVVQAGVAERLLDSDPQRARTAVGEIASTGRRSLAEMRQVLGVLRDESSGESTPRGPAPTLLDLPALAARVEGAGLRVRVHTSGVREELPSGVDLAAYRVVQEALTNCLRHSGATCADVRVLYASDHLEVEVVDDGQAVDPPSPPGQGLAGLRERVAIHGGALLTGTQPSGGFRVHATLPLSPVVPA</sequence>
<gene>
    <name evidence="10" type="ORF">NOCA2170060</name>
</gene>
<accession>A0A2P2BXL1</accession>
<dbReference type="Pfam" id="PF02518">
    <property type="entry name" value="HATPase_c"/>
    <property type="match status" value="1"/>
</dbReference>
<dbReference type="InterPro" id="IPR011712">
    <property type="entry name" value="Sig_transdc_His_kin_sub3_dim/P"/>
</dbReference>
<dbReference type="CDD" id="cd16917">
    <property type="entry name" value="HATPase_UhpB-NarQ-NarX-like"/>
    <property type="match status" value="1"/>
</dbReference>
<dbReference type="InterPro" id="IPR036890">
    <property type="entry name" value="HATPase_C_sf"/>
</dbReference>
<dbReference type="AlphaFoldDB" id="A0A2P2BXL1"/>
<evidence type="ECO:0000259" key="9">
    <source>
        <dbReference type="SMART" id="SM00387"/>
    </source>
</evidence>
<evidence type="ECO:0000256" key="5">
    <source>
        <dbReference type="ARBA" id="ARBA00022741"/>
    </source>
</evidence>
<organism evidence="10">
    <name type="scientific">metagenome</name>
    <dbReference type="NCBI Taxonomy" id="256318"/>
    <lineage>
        <taxon>unclassified sequences</taxon>
        <taxon>metagenomes</taxon>
    </lineage>
</organism>
<keyword evidence="4" id="KW-0808">Transferase</keyword>
<keyword evidence="8" id="KW-0812">Transmembrane</keyword>
<dbReference type="Pfam" id="PF23539">
    <property type="entry name" value="DUF7134"/>
    <property type="match status" value="1"/>
</dbReference>
<protein>
    <recommendedName>
        <fullName evidence="2">histidine kinase</fullName>
        <ecNumber evidence="2">2.7.13.3</ecNumber>
    </recommendedName>
</protein>